<evidence type="ECO:0000313" key="4">
    <source>
        <dbReference type="Ensembl" id="ENSSPUP00000017454.1"/>
    </source>
</evidence>
<dbReference type="OMA" id="HKGFVHE"/>
<keyword evidence="5" id="KW-1185">Reference proteome</keyword>
<name>A0A8D0HCR7_SPHPU</name>
<organism evidence="4 5">
    <name type="scientific">Sphenodon punctatus</name>
    <name type="common">Tuatara</name>
    <name type="synonym">Hatteria punctata</name>
    <dbReference type="NCBI Taxonomy" id="8508"/>
    <lineage>
        <taxon>Eukaryota</taxon>
        <taxon>Metazoa</taxon>
        <taxon>Chordata</taxon>
        <taxon>Craniata</taxon>
        <taxon>Vertebrata</taxon>
        <taxon>Euteleostomi</taxon>
        <taxon>Lepidosauria</taxon>
        <taxon>Sphenodontia</taxon>
        <taxon>Sphenodontidae</taxon>
        <taxon>Sphenodon</taxon>
    </lineage>
</organism>
<dbReference type="GO" id="GO:0005179">
    <property type="term" value="F:hormone activity"/>
    <property type="evidence" value="ECO:0007669"/>
    <property type="project" value="InterPro"/>
</dbReference>
<dbReference type="Pfam" id="PF00918">
    <property type="entry name" value="Gastrin"/>
    <property type="match status" value="1"/>
</dbReference>
<proteinExistence type="predicted"/>
<feature type="domain" description="Gastrin/cholecystokinin peptide hormone" evidence="3">
    <location>
        <begin position="41"/>
        <end position="95"/>
    </location>
</feature>
<protein>
    <recommendedName>
        <fullName evidence="3">Gastrin/cholecystokinin peptide hormone domain-containing protein</fullName>
    </recommendedName>
</protein>
<accession>A0A8D0HCR7</accession>
<sequence>MQGKVGLCVLLALLATSCFCRPASNTHQPEKRQHSNWLGTLSQDQKHLISQFLPHLYAEELASKDGSWHGKDAAVHPHDYPNWMDFGRRSSEDSDDNM</sequence>
<dbReference type="Proteomes" id="UP000694392">
    <property type="component" value="Unplaced"/>
</dbReference>
<reference evidence="4" key="2">
    <citation type="submission" date="2025-09" db="UniProtKB">
        <authorList>
            <consortium name="Ensembl"/>
        </authorList>
    </citation>
    <scope>IDENTIFICATION</scope>
</reference>
<dbReference type="Ensembl" id="ENSSPUT00000018583.1">
    <property type="protein sequence ID" value="ENSSPUP00000017454.1"/>
    <property type="gene ID" value="ENSSPUG00000013483.1"/>
</dbReference>
<dbReference type="AlphaFoldDB" id="A0A8D0HCR7"/>
<feature type="chain" id="PRO_5034944659" description="Gastrin/cholecystokinin peptide hormone domain-containing protein" evidence="2">
    <location>
        <begin position="23"/>
        <end position="98"/>
    </location>
</feature>
<keyword evidence="1" id="KW-0027">Amidation</keyword>
<dbReference type="GO" id="GO:0005576">
    <property type="term" value="C:extracellular region"/>
    <property type="evidence" value="ECO:0007669"/>
    <property type="project" value="InterPro"/>
</dbReference>
<evidence type="ECO:0000256" key="1">
    <source>
        <dbReference type="ARBA" id="ARBA00022815"/>
    </source>
</evidence>
<reference evidence="4" key="1">
    <citation type="submission" date="2025-08" db="UniProtKB">
        <authorList>
            <consortium name="Ensembl"/>
        </authorList>
    </citation>
    <scope>IDENTIFICATION</scope>
</reference>
<dbReference type="PROSITE" id="PS51257">
    <property type="entry name" value="PROKAR_LIPOPROTEIN"/>
    <property type="match status" value="1"/>
</dbReference>
<evidence type="ECO:0000256" key="2">
    <source>
        <dbReference type="SAM" id="SignalP"/>
    </source>
</evidence>
<evidence type="ECO:0000313" key="5">
    <source>
        <dbReference type="Proteomes" id="UP000694392"/>
    </source>
</evidence>
<feature type="signal peptide" evidence="2">
    <location>
        <begin position="1"/>
        <end position="22"/>
    </location>
</feature>
<dbReference type="InterPro" id="IPR001651">
    <property type="entry name" value="Gastrin/CCK"/>
</dbReference>
<evidence type="ECO:0000259" key="3">
    <source>
        <dbReference type="Pfam" id="PF00918"/>
    </source>
</evidence>
<keyword evidence="2" id="KW-0732">Signal</keyword>
<dbReference type="GeneTree" id="ENSGT01030000235196"/>